<accession>A0A075A3K6</accession>
<dbReference type="GeneID" id="20315329"/>
<dbReference type="SUPFAM" id="SSF56672">
    <property type="entry name" value="DNA/RNA polymerases"/>
    <property type="match status" value="1"/>
</dbReference>
<dbReference type="OrthoDB" id="10062389at2759"/>
<dbReference type="Pfam" id="PF00078">
    <property type="entry name" value="RVT_1"/>
    <property type="match status" value="1"/>
</dbReference>
<protein>
    <recommendedName>
        <fullName evidence="1">Reverse transcriptase domain-containing protein</fullName>
    </recommendedName>
</protein>
<gene>
    <name evidence="2" type="ORF">T265_01141</name>
</gene>
<evidence type="ECO:0000259" key="1">
    <source>
        <dbReference type="PROSITE" id="PS50878"/>
    </source>
</evidence>
<dbReference type="PANTHER" id="PTHR33332">
    <property type="entry name" value="REVERSE TRANSCRIPTASE DOMAIN-CONTAINING PROTEIN"/>
    <property type="match status" value="1"/>
</dbReference>
<dbReference type="PROSITE" id="PS50878">
    <property type="entry name" value="RT_POL"/>
    <property type="match status" value="1"/>
</dbReference>
<dbReference type="RefSeq" id="XP_009163366.1">
    <property type="nucleotide sequence ID" value="XM_009165102.1"/>
</dbReference>
<dbReference type="InterPro" id="IPR000477">
    <property type="entry name" value="RT_dom"/>
</dbReference>
<dbReference type="KEGG" id="ovi:T265_01141"/>
<dbReference type="STRING" id="6198.A0A075A3K6"/>
<evidence type="ECO:0000313" key="3">
    <source>
        <dbReference type="Proteomes" id="UP000054324"/>
    </source>
</evidence>
<evidence type="ECO:0000313" key="2">
    <source>
        <dbReference type="EMBL" id="KER32852.1"/>
    </source>
</evidence>
<sequence>MARTAPKAAFGADSDALLIGFSMLEETPKSASSPAPVSTGVPQGSVLGPLLFLVYVNDLPNVLTSPRLVFADDLKSWSSKATALQMDVDAVKQWSLDWHLPLNDEK</sequence>
<dbReference type="CTD" id="20315329"/>
<organism evidence="2 3">
    <name type="scientific">Opisthorchis viverrini</name>
    <name type="common">Southeast Asian liver fluke</name>
    <dbReference type="NCBI Taxonomy" id="6198"/>
    <lineage>
        <taxon>Eukaryota</taxon>
        <taxon>Metazoa</taxon>
        <taxon>Spiralia</taxon>
        <taxon>Lophotrochozoa</taxon>
        <taxon>Platyhelminthes</taxon>
        <taxon>Trematoda</taxon>
        <taxon>Digenea</taxon>
        <taxon>Opisthorchiida</taxon>
        <taxon>Opisthorchiata</taxon>
        <taxon>Opisthorchiidae</taxon>
        <taxon>Opisthorchis</taxon>
    </lineage>
</organism>
<proteinExistence type="predicted"/>
<dbReference type="Proteomes" id="UP000054324">
    <property type="component" value="Unassembled WGS sequence"/>
</dbReference>
<dbReference type="InterPro" id="IPR043502">
    <property type="entry name" value="DNA/RNA_pol_sf"/>
</dbReference>
<feature type="domain" description="Reverse transcriptase" evidence="1">
    <location>
        <begin position="1"/>
        <end position="106"/>
    </location>
</feature>
<name>A0A075A3K6_OPIVI</name>
<dbReference type="AlphaFoldDB" id="A0A075A3K6"/>
<keyword evidence="3" id="KW-1185">Reference proteome</keyword>
<reference evidence="2 3" key="1">
    <citation type="submission" date="2013-11" db="EMBL/GenBank/DDBJ databases">
        <title>Opisthorchis viverrini - life in the bile duct.</title>
        <authorList>
            <person name="Young N.D."/>
            <person name="Nagarajan N."/>
            <person name="Lin S.J."/>
            <person name="Korhonen P.K."/>
            <person name="Jex A.R."/>
            <person name="Hall R.S."/>
            <person name="Safavi-Hemami H."/>
            <person name="Kaewkong W."/>
            <person name="Bertrand D."/>
            <person name="Gao S."/>
            <person name="Seet Q."/>
            <person name="Wongkham S."/>
            <person name="Teh B.T."/>
            <person name="Wongkham C."/>
            <person name="Intapan P.M."/>
            <person name="Maleewong W."/>
            <person name="Yang X."/>
            <person name="Hu M."/>
            <person name="Wang Z."/>
            <person name="Hofmann A."/>
            <person name="Sternberg P.W."/>
            <person name="Tan P."/>
            <person name="Wang J."/>
            <person name="Gasser R.B."/>
        </authorList>
    </citation>
    <scope>NUCLEOTIDE SEQUENCE [LARGE SCALE GENOMIC DNA]</scope>
</reference>
<dbReference type="EMBL" id="KL596630">
    <property type="protein sequence ID" value="KER32852.1"/>
    <property type="molecule type" value="Genomic_DNA"/>
</dbReference>